<keyword evidence="4" id="KW-1185">Reference proteome</keyword>
<evidence type="ECO:0000259" key="2">
    <source>
        <dbReference type="Pfam" id="PF24491"/>
    </source>
</evidence>
<dbReference type="InterPro" id="IPR050491">
    <property type="entry name" value="AmpC-like"/>
</dbReference>
<dbReference type="Pfam" id="PF00144">
    <property type="entry name" value="Beta-lactamase"/>
    <property type="match status" value="1"/>
</dbReference>
<dbReference type="SUPFAM" id="SSF56601">
    <property type="entry name" value="beta-lactamase/transpeptidase-like"/>
    <property type="match status" value="1"/>
</dbReference>
<evidence type="ECO:0000313" key="3">
    <source>
        <dbReference type="EMBL" id="NYG55954.1"/>
    </source>
</evidence>
<dbReference type="PANTHER" id="PTHR46825:SF7">
    <property type="entry name" value="D-ALANYL-D-ALANINE CARBOXYPEPTIDASE"/>
    <property type="match status" value="1"/>
</dbReference>
<evidence type="ECO:0000259" key="1">
    <source>
        <dbReference type="Pfam" id="PF00144"/>
    </source>
</evidence>
<dbReference type="Gene3D" id="3.40.710.10">
    <property type="entry name" value="DD-peptidase/beta-lactamase superfamily"/>
    <property type="match status" value="1"/>
</dbReference>
<organism evidence="3 4">
    <name type="scientific">Nocardioides perillae</name>
    <dbReference type="NCBI Taxonomy" id="1119534"/>
    <lineage>
        <taxon>Bacteria</taxon>
        <taxon>Bacillati</taxon>
        <taxon>Actinomycetota</taxon>
        <taxon>Actinomycetes</taxon>
        <taxon>Propionibacteriales</taxon>
        <taxon>Nocardioidaceae</taxon>
        <taxon>Nocardioides</taxon>
    </lineage>
</organism>
<name>A0A7Y9RV93_9ACTN</name>
<dbReference type="Proteomes" id="UP000544110">
    <property type="component" value="Unassembled WGS sequence"/>
</dbReference>
<dbReference type="PANTHER" id="PTHR46825">
    <property type="entry name" value="D-ALANYL-D-ALANINE-CARBOXYPEPTIDASE/ENDOPEPTIDASE AMPH"/>
    <property type="match status" value="1"/>
</dbReference>
<sequence>MSEPLLEGTARAALGVVARAQATGRLPSVAAGVVREGALVWSAGRGTAVRAGSRERPGPDTQFKIGSVTKTMTAALVMLARERGELALSDRVGRFLPDGPFAEATLRQLLSHSSGMTAEPHGSWWERSPGVDRAALVEAHRGAAPVLEPGAQFHYSNLGYGVLGEVVAEVTGLSWAEALRQQVLAPLGMQRTTYDQQAPHAEGFAVDALTGELVAEPLPDTGVMAPAGQLWSTVADLATWLTALVDPDRSVLSAASLAAMRTPQAASPDSRDGSAYGLGLATTSAGGRLLVGHGGSMPGFCCGVLVDVDSRVGAVVLTNGAYGLGGTVDELLRTVLDREPALPREWVPTRDVPDDVRELLGTWHWGHAPSVMRWDGRELRLDPASGPGRSMRFARGDEPGTWVGTAGYLTGETLRAVRRDDGSLSHLEAATFVYTRVPYDPAAPIPGGVPREQPDRLR</sequence>
<dbReference type="AlphaFoldDB" id="A0A7Y9RV93"/>
<reference evidence="3 4" key="1">
    <citation type="submission" date="2020-07" db="EMBL/GenBank/DDBJ databases">
        <title>Sequencing the genomes of 1000 actinobacteria strains.</title>
        <authorList>
            <person name="Klenk H.-P."/>
        </authorList>
    </citation>
    <scope>NUCLEOTIDE SEQUENCE [LARGE SCALE GENOMIC DNA]</scope>
    <source>
        <strain evidence="3 4">DSM 24552</strain>
    </source>
</reference>
<dbReference type="InterPro" id="IPR001466">
    <property type="entry name" value="Beta-lactam-related"/>
</dbReference>
<dbReference type="RefSeq" id="WP_343049287.1">
    <property type="nucleotide sequence ID" value="NZ_JACCAC010000001.1"/>
</dbReference>
<feature type="domain" description="DUF7586" evidence="2">
    <location>
        <begin position="352"/>
        <end position="436"/>
    </location>
</feature>
<dbReference type="InterPro" id="IPR056008">
    <property type="entry name" value="DUF7586"/>
</dbReference>
<dbReference type="EMBL" id="JACCAC010000001">
    <property type="protein sequence ID" value="NYG55954.1"/>
    <property type="molecule type" value="Genomic_DNA"/>
</dbReference>
<evidence type="ECO:0000313" key="4">
    <source>
        <dbReference type="Proteomes" id="UP000544110"/>
    </source>
</evidence>
<dbReference type="InterPro" id="IPR012338">
    <property type="entry name" value="Beta-lactam/transpept-like"/>
</dbReference>
<protein>
    <submittedName>
        <fullName evidence="3">CubicO group peptidase (Beta-lactamase class C family)</fullName>
    </submittedName>
</protein>
<gene>
    <name evidence="3" type="ORF">BJ989_002258</name>
</gene>
<proteinExistence type="predicted"/>
<accession>A0A7Y9RV93</accession>
<dbReference type="Pfam" id="PF24491">
    <property type="entry name" value="DUF7586"/>
    <property type="match status" value="1"/>
</dbReference>
<comment type="caution">
    <text evidence="3">The sequence shown here is derived from an EMBL/GenBank/DDBJ whole genome shotgun (WGS) entry which is preliminary data.</text>
</comment>
<feature type="domain" description="Beta-lactamase-related" evidence="1">
    <location>
        <begin position="17"/>
        <end position="324"/>
    </location>
</feature>